<feature type="compositionally biased region" description="Basic and acidic residues" evidence="1">
    <location>
        <begin position="186"/>
        <end position="206"/>
    </location>
</feature>
<dbReference type="AlphaFoldDB" id="A0A0D8B8V0"/>
<dbReference type="Proteomes" id="UP000032545">
    <property type="component" value="Unassembled WGS sequence"/>
</dbReference>
<accession>A0A0D8B8V0</accession>
<dbReference type="OrthoDB" id="3354731at2"/>
<evidence type="ECO:0000313" key="2">
    <source>
        <dbReference type="EMBL" id="KJE20631.1"/>
    </source>
</evidence>
<reference evidence="3" key="1">
    <citation type="submission" date="2015-02" db="EMBL/GenBank/DDBJ databases">
        <title>Draft Genome of Frankia sp. CpI1-S.</title>
        <authorList>
            <person name="Oshone R.T."/>
            <person name="Ngom M."/>
            <person name="Ghodhbane-Gtari F."/>
            <person name="Gtari M."/>
            <person name="Morris K."/>
            <person name="Thomas K."/>
            <person name="Sen A."/>
            <person name="Tisa L.S."/>
        </authorList>
    </citation>
    <scope>NUCLEOTIDE SEQUENCE [LARGE SCALE GENOMIC DNA]</scope>
    <source>
        <strain evidence="3">CpI1-S</strain>
    </source>
</reference>
<dbReference type="PATRIC" id="fig|1502723.3.peg.5254"/>
<protein>
    <submittedName>
        <fullName evidence="2">Uncharacterized protein</fullName>
    </submittedName>
</protein>
<gene>
    <name evidence="2" type="ORF">FF36_05057</name>
</gene>
<sequence length="388" mass="42547">MVTVPDDSLEPNIFTARHIGDEYNGIMREFRRAVAIAGAQHIEYYDRGLPTVAADLLAHPVLAENFRGARTVERARRDYETIGRQLNHRMTELNAALFGVAGGRLIRTVFAAPDRAVLYFDIDEGQYIVGVSLTADALDAADLTLSAAAARIRTARGLADPNYGGYHQGGYYQPPGAPSATGALDARPREDAGEDHAGEDHAGGDHAGEVEAGEVEAGGAAHIFASLPRPSVPVFANPWATLIHRRWSPLRDGREELFQAQAVNILQPADLQYIALVREGRVSAADVLDHSDLNEFFVGPGRTARRDAFERVGAEFLVLSDLLDGLLRSVLNRRLTRTVLDVEKGALYFHRISRDEVLLGVTVDQRRVADADRRFQLLVHRFTAARGE</sequence>
<organism evidence="2 3">
    <name type="scientific">Frankia torreyi</name>
    <dbReference type="NCBI Taxonomy" id="1856"/>
    <lineage>
        <taxon>Bacteria</taxon>
        <taxon>Bacillati</taxon>
        <taxon>Actinomycetota</taxon>
        <taxon>Actinomycetes</taxon>
        <taxon>Frankiales</taxon>
        <taxon>Frankiaceae</taxon>
        <taxon>Frankia</taxon>
    </lineage>
</organism>
<dbReference type="EMBL" id="JYFN01000055">
    <property type="protein sequence ID" value="KJE20631.1"/>
    <property type="molecule type" value="Genomic_DNA"/>
</dbReference>
<evidence type="ECO:0000313" key="3">
    <source>
        <dbReference type="Proteomes" id="UP000032545"/>
    </source>
</evidence>
<reference evidence="2 3" key="2">
    <citation type="journal article" date="2016" name="Genome Announc.">
        <title>Permanent Draft Genome Sequences for Two Variants of Frankia sp. Strain CpI1, the First Frankia Strain Isolated from Root Nodules of Comptonia peregrina.</title>
        <authorList>
            <person name="Oshone R."/>
            <person name="Hurst S.G.IV."/>
            <person name="Abebe-Akele F."/>
            <person name="Simpson S."/>
            <person name="Morris K."/>
            <person name="Thomas W.K."/>
            <person name="Tisa L.S."/>
        </authorList>
    </citation>
    <scope>NUCLEOTIDE SEQUENCE [LARGE SCALE GENOMIC DNA]</scope>
    <source>
        <strain evidence="3">CpI1-S</strain>
    </source>
</reference>
<proteinExistence type="predicted"/>
<dbReference type="RefSeq" id="WP_044887571.1">
    <property type="nucleotide sequence ID" value="NZ_JYFN01000055.1"/>
</dbReference>
<comment type="caution">
    <text evidence="2">The sequence shown here is derived from an EMBL/GenBank/DDBJ whole genome shotgun (WGS) entry which is preliminary data.</text>
</comment>
<evidence type="ECO:0000256" key="1">
    <source>
        <dbReference type="SAM" id="MobiDB-lite"/>
    </source>
</evidence>
<feature type="compositionally biased region" description="Low complexity" evidence="1">
    <location>
        <begin position="164"/>
        <end position="174"/>
    </location>
</feature>
<keyword evidence="3" id="KW-1185">Reference proteome</keyword>
<name>A0A0D8B8V0_9ACTN</name>
<feature type="region of interest" description="Disordered" evidence="1">
    <location>
        <begin position="164"/>
        <end position="206"/>
    </location>
</feature>